<organism evidence="2 3">
    <name type="scientific">Sphingomonas immobilis</name>
    <dbReference type="NCBI Taxonomy" id="3063997"/>
    <lineage>
        <taxon>Bacteria</taxon>
        <taxon>Pseudomonadati</taxon>
        <taxon>Pseudomonadota</taxon>
        <taxon>Alphaproteobacteria</taxon>
        <taxon>Sphingomonadales</taxon>
        <taxon>Sphingomonadaceae</taxon>
        <taxon>Sphingomonas</taxon>
    </lineage>
</organism>
<protein>
    <submittedName>
        <fullName evidence="2">PRC-barrel domain containing protein</fullName>
    </submittedName>
</protein>
<keyword evidence="3" id="KW-1185">Reference proteome</keyword>
<name>A0ABT8ZWM0_9SPHN</name>
<keyword evidence="1" id="KW-0812">Transmembrane</keyword>
<evidence type="ECO:0000313" key="2">
    <source>
        <dbReference type="EMBL" id="MDO7841948.1"/>
    </source>
</evidence>
<gene>
    <name evidence="2" type="ORF">Q5H94_06400</name>
</gene>
<keyword evidence="1" id="KW-0472">Membrane</keyword>
<dbReference type="EMBL" id="JAUQSZ010000003">
    <property type="protein sequence ID" value="MDO7841948.1"/>
    <property type="molecule type" value="Genomic_DNA"/>
</dbReference>
<keyword evidence="1" id="KW-1133">Transmembrane helix</keyword>
<dbReference type="Gene3D" id="2.30.30.240">
    <property type="entry name" value="PRC-barrel domain"/>
    <property type="match status" value="1"/>
</dbReference>
<proteinExistence type="predicted"/>
<dbReference type="Proteomes" id="UP001176468">
    <property type="component" value="Unassembled WGS sequence"/>
</dbReference>
<feature type="transmembrane region" description="Helical" evidence="1">
    <location>
        <begin position="15"/>
        <end position="36"/>
    </location>
</feature>
<dbReference type="InterPro" id="IPR011033">
    <property type="entry name" value="PRC_barrel-like_sf"/>
</dbReference>
<comment type="caution">
    <text evidence="2">The sequence shown here is derived from an EMBL/GenBank/DDBJ whole genome shotgun (WGS) entry which is preliminary data.</text>
</comment>
<evidence type="ECO:0000313" key="3">
    <source>
        <dbReference type="Proteomes" id="UP001176468"/>
    </source>
</evidence>
<evidence type="ECO:0000256" key="1">
    <source>
        <dbReference type="SAM" id="Phobius"/>
    </source>
</evidence>
<reference evidence="2" key="1">
    <citation type="submission" date="2023-07" db="EMBL/GenBank/DDBJ databases">
        <authorList>
            <person name="Kim M.K."/>
        </authorList>
    </citation>
    <scope>NUCLEOTIDE SEQUENCE</scope>
    <source>
        <strain evidence="2">CA1-15</strain>
    </source>
</reference>
<sequence length="184" mass="19226">MIAAMMTAANLGARTTGWGFVVFVIGSLSWIVVGLSSGQTNLLATNAFLTLVNLVGIWRWLGRQRAYEDGGRSARDASRKSSAPTLFTATGIAGMSVDTKDGRTVGKTVEALIECRTGEVSYVVVASPAAGGIAEQLRAVPREAIVFHCDGLSIDLSNAAFEALAPLKDGDWPDTAVPQVAQAA</sequence>
<accession>A0ABT8ZWM0</accession>
<feature type="transmembrane region" description="Helical" evidence="1">
    <location>
        <begin position="42"/>
        <end position="61"/>
    </location>
</feature>
<dbReference type="SUPFAM" id="SSF50346">
    <property type="entry name" value="PRC-barrel domain"/>
    <property type="match status" value="1"/>
</dbReference>